<evidence type="ECO:0000256" key="1">
    <source>
        <dbReference type="ARBA" id="ARBA00022801"/>
    </source>
</evidence>
<protein>
    <recommendedName>
        <fullName evidence="2">Nudix hydrolase domain-containing protein</fullName>
    </recommendedName>
</protein>
<dbReference type="CDD" id="cd02883">
    <property type="entry name" value="NUDIX_Hydrolase"/>
    <property type="match status" value="1"/>
</dbReference>
<comment type="caution">
    <text evidence="3">The sequence shown here is derived from an EMBL/GenBank/DDBJ whole genome shotgun (WGS) entry which is preliminary data.</text>
</comment>
<sequence>MATLTGPALEAYARQTAADYILACGGEPGPQRLVVGAAIAGPERGGPTVLLVQRAAHERSYPNEWEIPGGHVDPGESILDAVAREVREETALSVTEVVCEFEGFEYRSTGHEEGESDDAADGTRSVLTRQLNFCVRVQSHDAVVLSPEEHQRYLWCTRDMLSQLSLTPAMRKVAEDALVALASSGQLPPAAMGFSGPM</sequence>
<dbReference type="PRINTS" id="PR00502">
    <property type="entry name" value="NUDIXFAMILY"/>
</dbReference>
<proteinExistence type="predicted"/>
<dbReference type="EMBL" id="JANBUL010000321">
    <property type="protein sequence ID" value="KAJ2776973.1"/>
    <property type="molecule type" value="Genomic_DNA"/>
</dbReference>
<reference evidence="3" key="1">
    <citation type="submission" date="2022-07" db="EMBL/GenBank/DDBJ databases">
        <title>Phylogenomic reconstructions and comparative analyses of Kickxellomycotina fungi.</title>
        <authorList>
            <person name="Reynolds N.K."/>
            <person name="Stajich J.E."/>
            <person name="Barry K."/>
            <person name="Grigoriev I.V."/>
            <person name="Crous P."/>
            <person name="Smith M.E."/>
        </authorList>
    </citation>
    <scope>NUCLEOTIDE SEQUENCE</scope>
    <source>
        <strain evidence="3">NBRC 105414</strain>
    </source>
</reference>
<keyword evidence="4" id="KW-1185">Reference proteome</keyword>
<evidence type="ECO:0000259" key="2">
    <source>
        <dbReference type="PROSITE" id="PS51462"/>
    </source>
</evidence>
<evidence type="ECO:0000313" key="4">
    <source>
        <dbReference type="Proteomes" id="UP001140217"/>
    </source>
</evidence>
<dbReference type="InterPro" id="IPR015797">
    <property type="entry name" value="NUDIX_hydrolase-like_dom_sf"/>
</dbReference>
<dbReference type="SUPFAM" id="SSF55811">
    <property type="entry name" value="Nudix"/>
    <property type="match status" value="1"/>
</dbReference>
<dbReference type="Pfam" id="PF00293">
    <property type="entry name" value="NUDIX"/>
    <property type="match status" value="1"/>
</dbReference>
<dbReference type="Gene3D" id="3.90.79.10">
    <property type="entry name" value="Nucleoside Triphosphate Pyrophosphohydrolase"/>
    <property type="match status" value="1"/>
</dbReference>
<evidence type="ECO:0000313" key="3">
    <source>
        <dbReference type="EMBL" id="KAJ2776973.1"/>
    </source>
</evidence>
<dbReference type="OrthoDB" id="276276at2759"/>
<dbReference type="InterPro" id="IPR000086">
    <property type="entry name" value="NUDIX_hydrolase_dom"/>
</dbReference>
<accession>A0A9W8LEW1</accession>
<dbReference type="GO" id="GO:0016787">
    <property type="term" value="F:hydrolase activity"/>
    <property type="evidence" value="ECO:0007669"/>
    <property type="project" value="UniProtKB-KW"/>
</dbReference>
<organism evidence="3 4">
    <name type="scientific">Coemansia javaensis</name>
    <dbReference type="NCBI Taxonomy" id="2761396"/>
    <lineage>
        <taxon>Eukaryota</taxon>
        <taxon>Fungi</taxon>
        <taxon>Fungi incertae sedis</taxon>
        <taxon>Zoopagomycota</taxon>
        <taxon>Kickxellomycotina</taxon>
        <taxon>Kickxellomycetes</taxon>
        <taxon>Kickxellales</taxon>
        <taxon>Kickxellaceae</taxon>
        <taxon>Coemansia</taxon>
    </lineage>
</organism>
<keyword evidence="1" id="KW-0378">Hydrolase</keyword>
<dbReference type="PANTHER" id="PTHR43736:SF1">
    <property type="entry name" value="DIHYDRONEOPTERIN TRIPHOSPHATE DIPHOSPHATASE"/>
    <property type="match status" value="1"/>
</dbReference>
<dbReference type="AlphaFoldDB" id="A0A9W8LEW1"/>
<dbReference type="Proteomes" id="UP001140217">
    <property type="component" value="Unassembled WGS sequence"/>
</dbReference>
<dbReference type="InterPro" id="IPR020476">
    <property type="entry name" value="Nudix_hydrolase"/>
</dbReference>
<feature type="domain" description="Nudix hydrolase" evidence="2">
    <location>
        <begin position="30"/>
        <end position="179"/>
    </location>
</feature>
<name>A0A9W8LEW1_9FUNG</name>
<gene>
    <name evidence="3" type="ORF">H4R18_005391</name>
</gene>
<dbReference type="PANTHER" id="PTHR43736">
    <property type="entry name" value="ADP-RIBOSE PYROPHOSPHATASE"/>
    <property type="match status" value="1"/>
</dbReference>
<dbReference type="PROSITE" id="PS51462">
    <property type="entry name" value="NUDIX"/>
    <property type="match status" value="1"/>
</dbReference>